<dbReference type="OrthoDB" id="5228066at2759"/>
<organism evidence="1 2">
    <name type="scientific">Paracoccidioides brasiliensis (strain Pb18)</name>
    <dbReference type="NCBI Taxonomy" id="502780"/>
    <lineage>
        <taxon>Eukaryota</taxon>
        <taxon>Fungi</taxon>
        <taxon>Dikarya</taxon>
        <taxon>Ascomycota</taxon>
        <taxon>Pezizomycotina</taxon>
        <taxon>Eurotiomycetes</taxon>
        <taxon>Eurotiomycetidae</taxon>
        <taxon>Onygenales</taxon>
        <taxon>Ajellomycetaceae</taxon>
        <taxon>Paracoccidioides</taxon>
    </lineage>
</organism>
<protein>
    <submittedName>
        <fullName evidence="1">Uncharacterized protein</fullName>
    </submittedName>
</protein>
<proteinExistence type="predicted"/>
<dbReference type="RefSeq" id="XP_010757717.1">
    <property type="nucleotide sequence ID" value="XM_010759415.1"/>
</dbReference>
<gene>
    <name evidence="1" type="ORF">PADG_02150</name>
</gene>
<evidence type="ECO:0000313" key="2">
    <source>
        <dbReference type="Proteomes" id="UP000001628"/>
    </source>
</evidence>
<keyword evidence="2" id="KW-1185">Reference proteome</keyword>
<accession>C1G1Y4</accession>
<dbReference type="eggNOG" id="ENOG502T2NP">
    <property type="taxonomic scope" value="Eukaryota"/>
</dbReference>
<evidence type="ECO:0000313" key="1">
    <source>
        <dbReference type="EMBL" id="EEH46000.1"/>
    </source>
</evidence>
<dbReference type="EMBL" id="KN275958">
    <property type="protein sequence ID" value="EEH46000.1"/>
    <property type="molecule type" value="Genomic_DNA"/>
</dbReference>
<dbReference type="Proteomes" id="UP000001628">
    <property type="component" value="Unassembled WGS sequence"/>
</dbReference>
<name>C1G1Y4_PARBD</name>
<dbReference type="InParanoid" id="C1G1Y4"/>
<dbReference type="AlphaFoldDB" id="C1G1Y4"/>
<dbReference type="VEuPathDB" id="FungiDB:PADG_02150"/>
<dbReference type="GeneID" id="22581676"/>
<dbReference type="KEGG" id="pbn:PADG_02150"/>
<dbReference type="OMA" id="WWFRASG"/>
<sequence>MRQDFCRPFHTQFSQALTDMQAVCLDIDDPDWQPLENNVKLKPSENTVFVVVDARNKKGAIFVHESESNEYVGGFGIDELGNVVIIPWDHGWFYYTTGCLRVGYMVKLED</sequence>
<reference evidence="1 2" key="1">
    <citation type="journal article" date="2011" name="PLoS Genet.">
        <title>Comparative genomic analysis of human fungal pathogens causing paracoccidioidomycosis.</title>
        <authorList>
            <person name="Desjardins C.A."/>
            <person name="Champion M.D."/>
            <person name="Holder J.W."/>
            <person name="Muszewska A."/>
            <person name="Goldberg J."/>
            <person name="Bailao A.M."/>
            <person name="Brigido M.M."/>
            <person name="Ferreira M.E."/>
            <person name="Garcia A.M."/>
            <person name="Grynberg M."/>
            <person name="Gujja S."/>
            <person name="Heiman D.I."/>
            <person name="Henn M.R."/>
            <person name="Kodira C.D."/>
            <person name="Leon-Narvaez H."/>
            <person name="Longo L.V."/>
            <person name="Ma L.J."/>
            <person name="Malavazi I."/>
            <person name="Matsuo A.L."/>
            <person name="Morais F.V."/>
            <person name="Pereira M."/>
            <person name="Rodriguez-Brito S."/>
            <person name="Sakthikumar S."/>
            <person name="Salem-Izacc S.M."/>
            <person name="Sykes S.M."/>
            <person name="Teixeira M.M."/>
            <person name="Vallejo M.C."/>
            <person name="Walter M.E."/>
            <person name="Yandava C."/>
            <person name="Young S."/>
            <person name="Zeng Q."/>
            <person name="Zucker J."/>
            <person name="Felipe M.S."/>
            <person name="Goldman G.H."/>
            <person name="Haas B.J."/>
            <person name="McEwen J.G."/>
            <person name="Nino-Vega G."/>
            <person name="Puccia R."/>
            <person name="San-Blas G."/>
            <person name="Soares C.M."/>
            <person name="Birren B.W."/>
            <person name="Cuomo C.A."/>
        </authorList>
    </citation>
    <scope>NUCLEOTIDE SEQUENCE [LARGE SCALE GENOMIC DNA]</scope>
    <source>
        <strain evidence="1 2">Pb18</strain>
    </source>
</reference>
<dbReference type="HOGENOM" id="CLU_2171782_0_0_1"/>